<feature type="coiled-coil region" evidence="1">
    <location>
        <begin position="48"/>
        <end position="75"/>
    </location>
</feature>
<comment type="caution">
    <text evidence="3">The sequence shown here is derived from an EMBL/GenBank/DDBJ whole genome shotgun (WGS) entry which is preliminary data.</text>
</comment>
<proteinExistence type="predicted"/>
<sequence>MSQLSEVYKTYSTTALMRIIENPGDYRPEAVKTAQDELRTRNLTPADIDKARAELEAEQQELAAKKERRDEIKNTLKEKGSGIMDYINPIQDDADDTRKSPRLINTIAIIFMAIALLQIVTQFDLITGLFQDTRWDFSVVIFLFPVIVTPLAAILFWMKKTAGWILLSIYLSFALMGLLWMFFISYDPTFLIGSLFFSGTLWTISQERIRSVFKISTDTMYISIIASILIVGAILGAYFFIL</sequence>
<feature type="transmembrane region" description="Helical" evidence="2">
    <location>
        <begin position="135"/>
        <end position="157"/>
    </location>
</feature>
<organism evidence="3 4">
    <name type="scientific">Dysgonomonas termitidis</name>
    <dbReference type="NCBI Taxonomy" id="1516126"/>
    <lineage>
        <taxon>Bacteria</taxon>
        <taxon>Pseudomonadati</taxon>
        <taxon>Bacteroidota</taxon>
        <taxon>Bacteroidia</taxon>
        <taxon>Bacteroidales</taxon>
        <taxon>Dysgonomonadaceae</taxon>
        <taxon>Dysgonomonas</taxon>
    </lineage>
</organism>
<evidence type="ECO:0000313" key="4">
    <source>
        <dbReference type="Proteomes" id="UP001596023"/>
    </source>
</evidence>
<accession>A0ABV9KRA8</accession>
<dbReference type="RefSeq" id="WP_379993411.1">
    <property type="nucleotide sequence ID" value="NZ_JBHSGN010000005.1"/>
</dbReference>
<evidence type="ECO:0000256" key="2">
    <source>
        <dbReference type="SAM" id="Phobius"/>
    </source>
</evidence>
<feature type="transmembrane region" description="Helical" evidence="2">
    <location>
        <begin position="190"/>
        <end position="209"/>
    </location>
</feature>
<dbReference type="SUPFAM" id="SSF103473">
    <property type="entry name" value="MFS general substrate transporter"/>
    <property type="match status" value="1"/>
</dbReference>
<keyword evidence="2" id="KW-1133">Transmembrane helix</keyword>
<keyword evidence="2" id="KW-0472">Membrane</keyword>
<feature type="transmembrane region" description="Helical" evidence="2">
    <location>
        <begin position="103"/>
        <end position="123"/>
    </location>
</feature>
<protein>
    <submittedName>
        <fullName evidence="3">Uncharacterized protein</fullName>
    </submittedName>
</protein>
<reference evidence="4" key="1">
    <citation type="journal article" date="2019" name="Int. J. Syst. Evol. Microbiol.">
        <title>The Global Catalogue of Microorganisms (GCM) 10K type strain sequencing project: providing services to taxonomists for standard genome sequencing and annotation.</title>
        <authorList>
            <consortium name="The Broad Institute Genomics Platform"/>
            <consortium name="The Broad Institute Genome Sequencing Center for Infectious Disease"/>
            <person name="Wu L."/>
            <person name="Ma J."/>
        </authorList>
    </citation>
    <scope>NUCLEOTIDE SEQUENCE [LARGE SCALE GENOMIC DNA]</scope>
    <source>
        <strain evidence="4">CCUG 66188</strain>
    </source>
</reference>
<dbReference type="Proteomes" id="UP001596023">
    <property type="component" value="Unassembled WGS sequence"/>
</dbReference>
<keyword evidence="1" id="KW-0175">Coiled coil</keyword>
<feature type="transmembrane region" description="Helical" evidence="2">
    <location>
        <begin position="164"/>
        <end position="184"/>
    </location>
</feature>
<feature type="transmembrane region" description="Helical" evidence="2">
    <location>
        <begin position="221"/>
        <end position="241"/>
    </location>
</feature>
<evidence type="ECO:0000256" key="1">
    <source>
        <dbReference type="SAM" id="Coils"/>
    </source>
</evidence>
<gene>
    <name evidence="3" type="ORF">ACFO6W_00840</name>
</gene>
<evidence type="ECO:0000313" key="3">
    <source>
        <dbReference type="EMBL" id="MFC4672231.1"/>
    </source>
</evidence>
<keyword evidence="4" id="KW-1185">Reference proteome</keyword>
<dbReference type="EMBL" id="JBHSGN010000005">
    <property type="protein sequence ID" value="MFC4672231.1"/>
    <property type="molecule type" value="Genomic_DNA"/>
</dbReference>
<name>A0ABV9KRA8_9BACT</name>
<keyword evidence="2" id="KW-0812">Transmembrane</keyword>
<dbReference type="InterPro" id="IPR036259">
    <property type="entry name" value="MFS_trans_sf"/>
</dbReference>